<evidence type="ECO:0000313" key="2">
    <source>
        <dbReference type="EMBL" id="KAK7677647.1"/>
    </source>
</evidence>
<dbReference type="EMBL" id="JASBNA010000084">
    <property type="protein sequence ID" value="KAK7677647.1"/>
    <property type="molecule type" value="Genomic_DNA"/>
</dbReference>
<dbReference type="PANTHER" id="PTHR33840">
    <property type="match status" value="1"/>
</dbReference>
<evidence type="ECO:0000259" key="1">
    <source>
        <dbReference type="Pfam" id="PF09994"/>
    </source>
</evidence>
<dbReference type="PANTHER" id="PTHR33840:SF2">
    <property type="entry name" value="TLE1 PHOSPHOLIPASE DOMAIN-CONTAINING PROTEIN"/>
    <property type="match status" value="1"/>
</dbReference>
<feature type="domain" description="T6SS Phospholipase effector Tle1-like catalytic" evidence="1">
    <location>
        <begin position="30"/>
        <end position="99"/>
    </location>
</feature>
<protein>
    <recommendedName>
        <fullName evidence="1">T6SS Phospholipase effector Tle1-like catalytic domain-containing protein</fullName>
    </recommendedName>
</protein>
<dbReference type="InterPro" id="IPR018712">
    <property type="entry name" value="Tle1-like_cat"/>
</dbReference>
<organism evidence="3 4">
    <name type="scientific">Cerrena zonata</name>
    <dbReference type="NCBI Taxonomy" id="2478898"/>
    <lineage>
        <taxon>Eukaryota</taxon>
        <taxon>Fungi</taxon>
        <taxon>Dikarya</taxon>
        <taxon>Basidiomycota</taxon>
        <taxon>Agaricomycotina</taxon>
        <taxon>Agaricomycetes</taxon>
        <taxon>Polyporales</taxon>
        <taxon>Cerrenaceae</taxon>
        <taxon>Cerrena</taxon>
    </lineage>
</organism>
<evidence type="ECO:0000313" key="4">
    <source>
        <dbReference type="Proteomes" id="UP001385951"/>
    </source>
</evidence>
<evidence type="ECO:0000313" key="3">
    <source>
        <dbReference type="EMBL" id="KAK7681352.1"/>
    </source>
</evidence>
<name>A0AAW0FMF9_9APHY</name>
<accession>A0AAW0FMF9</accession>
<reference evidence="3 4" key="1">
    <citation type="submission" date="2022-09" db="EMBL/GenBank/DDBJ databases">
        <authorList>
            <person name="Palmer J.M."/>
        </authorList>
    </citation>
    <scope>NUCLEOTIDE SEQUENCE [LARGE SCALE GENOMIC DNA]</scope>
    <source>
        <strain evidence="3 4">DSM 7382</strain>
    </source>
</reference>
<dbReference type="Pfam" id="PF09994">
    <property type="entry name" value="T6SS_Tle1-like_cat"/>
    <property type="match status" value="1"/>
</dbReference>
<sequence length="99" mass="11243">MPESDHNTISNTTTSESNIITLNTTTPKGRTLVLCFDGTSDQYDRDNTNVVRFYELLKKDDENEQLCYYQPGIGTYFQPGVVSPLVEWSVKVMDEAVAW</sequence>
<dbReference type="Proteomes" id="UP001385951">
    <property type="component" value="Unassembled WGS sequence"/>
</dbReference>
<comment type="caution">
    <text evidence="3">The sequence shown here is derived from an EMBL/GenBank/DDBJ whole genome shotgun (WGS) entry which is preliminary data.</text>
</comment>
<dbReference type="AlphaFoldDB" id="A0AAW0FMF9"/>
<proteinExistence type="predicted"/>
<keyword evidence="4" id="KW-1185">Reference proteome</keyword>
<dbReference type="EMBL" id="JASBNA010000041">
    <property type="protein sequence ID" value="KAK7681352.1"/>
    <property type="molecule type" value="Genomic_DNA"/>
</dbReference>
<gene>
    <name evidence="3" type="ORF">QCA50_015443</name>
    <name evidence="2" type="ORF">QCA50_019338</name>
</gene>